<protein>
    <recommendedName>
        <fullName evidence="4">G domain-containing protein</fullName>
    </recommendedName>
</protein>
<reference evidence="2" key="1">
    <citation type="journal article" date="2023" name="Mol. Phylogenet. Evol.">
        <title>Genome-scale phylogeny and comparative genomics of the fungal order Sordariales.</title>
        <authorList>
            <person name="Hensen N."/>
            <person name="Bonometti L."/>
            <person name="Westerberg I."/>
            <person name="Brannstrom I.O."/>
            <person name="Guillou S."/>
            <person name="Cros-Aarteil S."/>
            <person name="Calhoun S."/>
            <person name="Haridas S."/>
            <person name="Kuo A."/>
            <person name="Mondo S."/>
            <person name="Pangilinan J."/>
            <person name="Riley R."/>
            <person name="LaButti K."/>
            <person name="Andreopoulos B."/>
            <person name="Lipzen A."/>
            <person name="Chen C."/>
            <person name="Yan M."/>
            <person name="Daum C."/>
            <person name="Ng V."/>
            <person name="Clum A."/>
            <person name="Steindorff A."/>
            <person name="Ohm R.A."/>
            <person name="Martin F."/>
            <person name="Silar P."/>
            <person name="Natvig D.O."/>
            <person name="Lalanne C."/>
            <person name="Gautier V."/>
            <person name="Ament-Velasquez S.L."/>
            <person name="Kruys A."/>
            <person name="Hutchinson M.I."/>
            <person name="Powell A.J."/>
            <person name="Barry K."/>
            <person name="Miller A.N."/>
            <person name="Grigoriev I.V."/>
            <person name="Debuchy R."/>
            <person name="Gladieux P."/>
            <person name="Hiltunen Thoren M."/>
            <person name="Johannesson H."/>
        </authorList>
    </citation>
    <scope>NUCLEOTIDE SEQUENCE</scope>
    <source>
        <strain evidence="2">CBS 955.72</strain>
    </source>
</reference>
<evidence type="ECO:0000256" key="1">
    <source>
        <dbReference type="SAM" id="Coils"/>
    </source>
</evidence>
<dbReference type="EMBL" id="JAUIQD010000006">
    <property type="protein sequence ID" value="KAK3345892.1"/>
    <property type="molecule type" value="Genomic_DNA"/>
</dbReference>
<comment type="caution">
    <text evidence="2">The sequence shown here is derived from an EMBL/GenBank/DDBJ whole genome shotgun (WGS) entry which is preliminary data.</text>
</comment>
<accession>A0AAJ0HA90</accession>
<reference evidence="2" key="2">
    <citation type="submission" date="2023-06" db="EMBL/GenBank/DDBJ databases">
        <authorList>
            <consortium name="Lawrence Berkeley National Laboratory"/>
            <person name="Haridas S."/>
            <person name="Hensen N."/>
            <person name="Bonometti L."/>
            <person name="Westerberg I."/>
            <person name="Brannstrom I.O."/>
            <person name="Guillou S."/>
            <person name="Cros-Aarteil S."/>
            <person name="Calhoun S."/>
            <person name="Kuo A."/>
            <person name="Mondo S."/>
            <person name="Pangilinan J."/>
            <person name="Riley R."/>
            <person name="Labutti K."/>
            <person name="Andreopoulos B."/>
            <person name="Lipzen A."/>
            <person name="Chen C."/>
            <person name="Yanf M."/>
            <person name="Daum C."/>
            <person name="Ng V."/>
            <person name="Clum A."/>
            <person name="Steindorff A."/>
            <person name="Ohm R."/>
            <person name="Martin F."/>
            <person name="Silar P."/>
            <person name="Natvig D."/>
            <person name="Lalanne C."/>
            <person name="Gautier V."/>
            <person name="Ament-Velasquez S.L."/>
            <person name="Kruys A."/>
            <person name="Hutchinson M.I."/>
            <person name="Powell A.J."/>
            <person name="Barry K."/>
            <person name="Miller A.N."/>
            <person name="Grigoriev I.V."/>
            <person name="Debuchy R."/>
            <person name="Gladieux P."/>
            <person name="Thoren M.H."/>
            <person name="Johannesson H."/>
        </authorList>
    </citation>
    <scope>NUCLEOTIDE SEQUENCE</scope>
    <source>
        <strain evidence="2">CBS 955.72</strain>
    </source>
</reference>
<evidence type="ECO:0000313" key="2">
    <source>
        <dbReference type="EMBL" id="KAK3345892.1"/>
    </source>
</evidence>
<gene>
    <name evidence="2" type="ORF">B0T25DRAFT_583186</name>
</gene>
<dbReference type="SUPFAM" id="SSF52540">
    <property type="entry name" value="P-loop containing nucleoside triphosphate hydrolases"/>
    <property type="match status" value="1"/>
</dbReference>
<dbReference type="AlphaFoldDB" id="A0AAJ0HA90"/>
<name>A0AAJ0HA90_9PEZI</name>
<organism evidence="2 3">
    <name type="scientific">Lasiosphaeria hispida</name>
    <dbReference type="NCBI Taxonomy" id="260671"/>
    <lineage>
        <taxon>Eukaryota</taxon>
        <taxon>Fungi</taxon>
        <taxon>Dikarya</taxon>
        <taxon>Ascomycota</taxon>
        <taxon>Pezizomycotina</taxon>
        <taxon>Sordariomycetes</taxon>
        <taxon>Sordariomycetidae</taxon>
        <taxon>Sordariales</taxon>
        <taxon>Lasiosphaeriaceae</taxon>
        <taxon>Lasiosphaeria</taxon>
    </lineage>
</organism>
<dbReference type="Proteomes" id="UP001275084">
    <property type="component" value="Unassembled WGS sequence"/>
</dbReference>
<feature type="coiled-coil region" evidence="1">
    <location>
        <begin position="233"/>
        <end position="366"/>
    </location>
</feature>
<keyword evidence="1" id="KW-0175">Coiled coil</keyword>
<dbReference type="Gene3D" id="3.40.50.300">
    <property type="entry name" value="P-loop containing nucleotide triphosphate hydrolases"/>
    <property type="match status" value="1"/>
</dbReference>
<dbReference type="InterPro" id="IPR027417">
    <property type="entry name" value="P-loop_NTPase"/>
</dbReference>
<proteinExistence type="predicted"/>
<evidence type="ECO:0000313" key="3">
    <source>
        <dbReference type="Proteomes" id="UP001275084"/>
    </source>
</evidence>
<sequence>MASDQQIEDIYIAVVGVAGAGRDSFISSFLGDNHLQHNEAAHSVDDASDPSDQEMAFLYSDTQRVHLVDIPGFTSDDDATEQQHILNRINSLVADGKTFSGVVFLHPIADEQTAGLALQNMELLRSLYGADSQTQKLTVLATSMWSRVTPELGATRERALVESDEFVGQLLNQEGGKVFRYEDTRESALDILSYLLSRQMPVAAEGVEGGVDKACQTGGELVGEWDKDIARAREKHMARLAEMYALMEQATREHDSNVRGIVKVEVESLQKRIREGEEERDQLKKTLDEVTQRKDGEVKALQEEISEERRRHVEETEKLEKAAREEREQLAKAAQEELARREEEEVKQREERVAAVRAEMTQESENRVKSLLEEMTHEADERVKAVRAEMTHVADERLNASRREMEKMKLEFEREREQNMKALRAEMSRLAEREKEAREMAQRAEVARKNEEYRQPLQAWAVARLWGVGQTRSNTW</sequence>
<feature type="coiled-coil region" evidence="1">
    <location>
        <begin position="398"/>
        <end position="450"/>
    </location>
</feature>
<keyword evidence="3" id="KW-1185">Reference proteome</keyword>
<evidence type="ECO:0008006" key="4">
    <source>
        <dbReference type="Google" id="ProtNLM"/>
    </source>
</evidence>